<name>A0A914CGC1_9BILA</name>
<protein>
    <recommendedName>
        <fullName evidence="1">Protein zer-1 homolog-like C-terminal domain-containing protein</fullName>
    </recommendedName>
</protein>
<dbReference type="Proteomes" id="UP000887540">
    <property type="component" value="Unplaced"/>
</dbReference>
<feature type="domain" description="Protein zer-1 homolog-like C-terminal" evidence="1">
    <location>
        <begin position="1"/>
        <end position="70"/>
    </location>
</feature>
<evidence type="ECO:0000259" key="1">
    <source>
        <dbReference type="Pfam" id="PF22964"/>
    </source>
</evidence>
<dbReference type="AlphaFoldDB" id="A0A914CGC1"/>
<proteinExistence type="predicted"/>
<reference evidence="3" key="1">
    <citation type="submission" date="2022-11" db="UniProtKB">
        <authorList>
            <consortium name="WormBaseParasite"/>
        </authorList>
    </citation>
    <scope>IDENTIFICATION</scope>
</reference>
<dbReference type="Pfam" id="PF22964">
    <property type="entry name" value="ZER1-like_2nd"/>
    <property type="match status" value="1"/>
</dbReference>
<sequence>MLKLLPLFEASASQHFALWAITKLLLDYPDKYVPMIQEECEINRLQLVLRDERSSNAVKELAQYCLKEIKIWYNNI</sequence>
<evidence type="ECO:0000313" key="2">
    <source>
        <dbReference type="Proteomes" id="UP000887540"/>
    </source>
</evidence>
<keyword evidence="2" id="KW-1185">Reference proteome</keyword>
<organism evidence="2 3">
    <name type="scientific">Acrobeloides nanus</name>
    <dbReference type="NCBI Taxonomy" id="290746"/>
    <lineage>
        <taxon>Eukaryota</taxon>
        <taxon>Metazoa</taxon>
        <taxon>Ecdysozoa</taxon>
        <taxon>Nematoda</taxon>
        <taxon>Chromadorea</taxon>
        <taxon>Rhabditida</taxon>
        <taxon>Tylenchina</taxon>
        <taxon>Cephalobomorpha</taxon>
        <taxon>Cephaloboidea</taxon>
        <taxon>Cephalobidae</taxon>
        <taxon>Acrobeloides</taxon>
    </lineage>
</organism>
<dbReference type="InterPro" id="IPR055142">
    <property type="entry name" value="ZER1-like_C"/>
</dbReference>
<accession>A0A914CGC1</accession>
<evidence type="ECO:0000313" key="3">
    <source>
        <dbReference type="WBParaSite" id="ACRNAN_scaffold103.g17218.t1"/>
    </source>
</evidence>
<dbReference type="WBParaSite" id="ACRNAN_scaffold103.g17218.t1">
    <property type="protein sequence ID" value="ACRNAN_scaffold103.g17218.t1"/>
    <property type="gene ID" value="ACRNAN_scaffold103.g17218"/>
</dbReference>